<evidence type="ECO:0000313" key="2">
    <source>
        <dbReference type="Proteomes" id="UP000023152"/>
    </source>
</evidence>
<comment type="caution">
    <text evidence="1">The sequence shown here is derived from an EMBL/GenBank/DDBJ whole genome shotgun (WGS) entry which is preliminary data.</text>
</comment>
<dbReference type="SUPFAM" id="SSF117281">
    <property type="entry name" value="Kelch motif"/>
    <property type="match status" value="1"/>
</dbReference>
<keyword evidence="2" id="KW-1185">Reference proteome</keyword>
<gene>
    <name evidence="1" type="ORF">RFI_10478</name>
</gene>
<dbReference type="EMBL" id="ASPP01007724">
    <property type="protein sequence ID" value="ETO26657.1"/>
    <property type="molecule type" value="Genomic_DNA"/>
</dbReference>
<proteinExistence type="predicted"/>
<accession>X6NMM7</accession>
<dbReference type="Gene3D" id="2.120.10.80">
    <property type="entry name" value="Kelch-type beta propeller"/>
    <property type="match status" value="1"/>
</dbReference>
<dbReference type="Proteomes" id="UP000023152">
    <property type="component" value="Unassembled WGS sequence"/>
</dbReference>
<dbReference type="AlphaFoldDB" id="X6NMM7"/>
<dbReference type="InterPro" id="IPR015915">
    <property type="entry name" value="Kelch-typ_b-propeller"/>
</dbReference>
<sequence length="351" mass="40380">MWIQNRISQPSEKPTEHIITSIAFQALEDLPIPLTKSQCVLHKHEILICGGEDKRACYSYHTIKNEYNELVDNNNKDDNQITLLSFGGSSYVRRYTLVMKYVSVWSNENEMNKSINSKKSNNCNEWNSLTNNHNTSIIIGRDQDNYLGARAVIGGRNNNLLFITYLVDNISVFDLNTFQFINHHTFPTKDVIFNHCFVSNLENGQKIMKTNDEEKKISKMLLFCKKTGLSIEYNEDNNKFLYYVLPVCDNIALINEYAYVCINDVILFFGGCDISTSDSKSAYKYSIRENKWTIFENALPNPLHHCVAILSEDNINIHVIGGNNDKKSTLSTHMKTKVRIWDLQLVMICCL</sequence>
<reference evidence="1 2" key="1">
    <citation type="journal article" date="2013" name="Curr. Biol.">
        <title>The Genome of the Foraminiferan Reticulomyxa filosa.</title>
        <authorList>
            <person name="Glockner G."/>
            <person name="Hulsmann N."/>
            <person name="Schleicher M."/>
            <person name="Noegel A.A."/>
            <person name="Eichinger L."/>
            <person name="Gallinger C."/>
            <person name="Pawlowski J."/>
            <person name="Sierra R."/>
            <person name="Euteneuer U."/>
            <person name="Pillet L."/>
            <person name="Moustafa A."/>
            <person name="Platzer M."/>
            <person name="Groth M."/>
            <person name="Szafranski K."/>
            <person name="Schliwa M."/>
        </authorList>
    </citation>
    <scope>NUCLEOTIDE SEQUENCE [LARGE SCALE GENOMIC DNA]</scope>
</reference>
<organism evidence="1 2">
    <name type="scientific">Reticulomyxa filosa</name>
    <dbReference type="NCBI Taxonomy" id="46433"/>
    <lineage>
        <taxon>Eukaryota</taxon>
        <taxon>Sar</taxon>
        <taxon>Rhizaria</taxon>
        <taxon>Retaria</taxon>
        <taxon>Foraminifera</taxon>
        <taxon>Monothalamids</taxon>
        <taxon>Reticulomyxidae</taxon>
        <taxon>Reticulomyxa</taxon>
    </lineage>
</organism>
<protein>
    <recommendedName>
        <fullName evidence="3">Kelch motif family protein</fullName>
    </recommendedName>
</protein>
<evidence type="ECO:0000313" key="1">
    <source>
        <dbReference type="EMBL" id="ETO26657.1"/>
    </source>
</evidence>
<name>X6NMM7_RETFI</name>
<evidence type="ECO:0008006" key="3">
    <source>
        <dbReference type="Google" id="ProtNLM"/>
    </source>
</evidence>